<dbReference type="EMBL" id="KN833687">
    <property type="protein sequence ID" value="KIK30321.1"/>
    <property type="molecule type" value="Genomic_DNA"/>
</dbReference>
<gene>
    <name evidence="2" type="ORF">PISMIDRAFT_393087</name>
</gene>
<protein>
    <submittedName>
        <fullName evidence="2">Uncharacterized protein</fullName>
    </submittedName>
</protein>
<feature type="region of interest" description="Disordered" evidence="1">
    <location>
        <begin position="39"/>
        <end position="58"/>
    </location>
</feature>
<organism evidence="2 3">
    <name type="scientific">Pisolithus microcarpus 441</name>
    <dbReference type="NCBI Taxonomy" id="765257"/>
    <lineage>
        <taxon>Eukaryota</taxon>
        <taxon>Fungi</taxon>
        <taxon>Dikarya</taxon>
        <taxon>Basidiomycota</taxon>
        <taxon>Agaricomycotina</taxon>
        <taxon>Agaricomycetes</taxon>
        <taxon>Agaricomycetidae</taxon>
        <taxon>Boletales</taxon>
        <taxon>Sclerodermatineae</taxon>
        <taxon>Pisolithaceae</taxon>
        <taxon>Pisolithus</taxon>
    </lineage>
</organism>
<evidence type="ECO:0000256" key="1">
    <source>
        <dbReference type="SAM" id="MobiDB-lite"/>
    </source>
</evidence>
<reference evidence="2 3" key="1">
    <citation type="submission" date="2014-04" db="EMBL/GenBank/DDBJ databases">
        <authorList>
            <consortium name="DOE Joint Genome Institute"/>
            <person name="Kuo A."/>
            <person name="Kohler A."/>
            <person name="Costa M.D."/>
            <person name="Nagy L.G."/>
            <person name="Floudas D."/>
            <person name="Copeland A."/>
            <person name="Barry K.W."/>
            <person name="Cichocki N."/>
            <person name="Veneault-Fourrey C."/>
            <person name="LaButti K."/>
            <person name="Lindquist E.A."/>
            <person name="Lipzen A."/>
            <person name="Lundell T."/>
            <person name="Morin E."/>
            <person name="Murat C."/>
            <person name="Sun H."/>
            <person name="Tunlid A."/>
            <person name="Henrissat B."/>
            <person name="Grigoriev I.V."/>
            <person name="Hibbett D.S."/>
            <person name="Martin F."/>
            <person name="Nordberg H.P."/>
            <person name="Cantor M.N."/>
            <person name="Hua S.X."/>
        </authorList>
    </citation>
    <scope>NUCLEOTIDE SEQUENCE [LARGE SCALE GENOMIC DNA]</scope>
    <source>
        <strain evidence="2 3">441</strain>
    </source>
</reference>
<name>A0A0C9ZLI7_9AGAM</name>
<dbReference type="Proteomes" id="UP000054018">
    <property type="component" value="Unassembled WGS sequence"/>
</dbReference>
<evidence type="ECO:0000313" key="3">
    <source>
        <dbReference type="Proteomes" id="UP000054018"/>
    </source>
</evidence>
<reference evidence="3" key="2">
    <citation type="submission" date="2015-01" db="EMBL/GenBank/DDBJ databases">
        <title>Evolutionary Origins and Diversification of the Mycorrhizal Mutualists.</title>
        <authorList>
            <consortium name="DOE Joint Genome Institute"/>
            <consortium name="Mycorrhizal Genomics Consortium"/>
            <person name="Kohler A."/>
            <person name="Kuo A."/>
            <person name="Nagy L.G."/>
            <person name="Floudas D."/>
            <person name="Copeland A."/>
            <person name="Barry K.W."/>
            <person name="Cichocki N."/>
            <person name="Veneault-Fourrey C."/>
            <person name="LaButti K."/>
            <person name="Lindquist E.A."/>
            <person name="Lipzen A."/>
            <person name="Lundell T."/>
            <person name="Morin E."/>
            <person name="Murat C."/>
            <person name="Riley R."/>
            <person name="Ohm R."/>
            <person name="Sun H."/>
            <person name="Tunlid A."/>
            <person name="Henrissat B."/>
            <person name="Grigoriev I.V."/>
            <person name="Hibbett D.S."/>
            <person name="Martin F."/>
        </authorList>
    </citation>
    <scope>NUCLEOTIDE SEQUENCE [LARGE SCALE GENOMIC DNA]</scope>
    <source>
        <strain evidence="3">441</strain>
    </source>
</reference>
<evidence type="ECO:0000313" key="2">
    <source>
        <dbReference type="EMBL" id="KIK30321.1"/>
    </source>
</evidence>
<proteinExistence type="predicted"/>
<sequence>MGQLYPPKYHRLICRQRVNWTLEPRQNYTHRIQPILDFMGNRDIPSDTTSNARRERGHEERISLTYDKVSGGFTRQSNTVSQISLAATGAQRVVSKLN</sequence>
<keyword evidence="3" id="KW-1185">Reference proteome</keyword>
<dbReference type="AlphaFoldDB" id="A0A0C9ZLI7"/>
<accession>A0A0C9ZLI7</accession>
<dbReference type="HOGENOM" id="CLU_2334471_0_0_1"/>